<protein>
    <recommendedName>
        <fullName evidence="1">F-box/LRR-repeat protein 15/At3g58940/PEG3-like LRR domain-containing protein</fullName>
    </recommendedName>
</protein>
<dbReference type="PANTHER" id="PTHR31639:SF153">
    <property type="entry name" value="UBIQUITIN-PROTEIN LIGASE"/>
    <property type="match status" value="1"/>
</dbReference>
<proteinExistence type="predicted"/>
<evidence type="ECO:0000259" key="1">
    <source>
        <dbReference type="Pfam" id="PF24758"/>
    </source>
</evidence>
<organism evidence="2 3">
    <name type="scientific">Anisodus tanguticus</name>
    <dbReference type="NCBI Taxonomy" id="243964"/>
    <lineage>
        <taxon>Eukaryota</taxon>
        <taxon>Viridiplantae</taxon>
        <taxon>Streptophyta</taxon>
        <taxon>Embryophyta</taxon>
        <taxon>Tracheophyta</taxon>
        <taxon>Spermatophyta</taxon>
        <taxon>Magnoliopsida</taxon>
        <taxon>eudicotyledons</taxon>
        <taxon>Gunneridae</taxon>
        <taxon>Pentapetalae</taxon>
        <taxon>asterids</taxon>
        <taxon>lamiids</taxon>
        <taxon>Solanales</taxon>
        <taxon>Solanaceae</taxon>
        <taxon>Solanoideae</taxon>
        <taxon>Hyoscyameae</taxon>
        <taxon>Anisodus</taxon>
    </lineage>
</organism>
<dbReference type="Gene3D" id="3.80.10.10">
    <property type="entry name" value="Ribonuclease Inhibitor"/>
    <property type="match status" value="1"/>
</dbReference>
<dbReference type="InterPro" id="IPR055411">
    <property type="entry name" value="LRR_FXL15/At3g58940/PEG3-like"/>
</dbReference>
<dbReference type="InterPro" id="IPR032675">
    <property type="entry name" value="LRR_dom_sf"/>
</dbReference>
<name>A0AAE1V5S9_9SOLA</name>
<gene>
    <name evidence="2" type="ORF">RND71_023143</name>
</gene>
<accession>A0AAE1V5S9</accession>
<dbReference type="PANTHER" id="PTHR31639">
    <property type="entry name" value="F-BOX PROTEIN-LIKE"/>
    <property type="match status" value="1"/>
</dbReference>
<evidence type="ECO:0000313" key="3">
    <source>
        <dbReference type="Proteomes" id="UP001291623"/>
    </source>
</evidence>
<dbReference type="Pfam" id="PF24758">
    <property type="entry name" value="LRR_At5g56370"/>
    <property type="match status" value="1"/>
</dbReference>
<dbReference type="EMBL" id="JAVYJV010000012">
    <property type="protein sequence ID" value="KAK4357533.1"/>
    <property type="molecule type" value="Genomic_DNA"/>
</dbReference>
<dbReference type="AlphaFoldDB" id="A0AAE1V5S9"/>
<reference evidence="2" key="1">
    <citation type="submission" date="2023-12" db="EMBL/GenBank/DDBJ databases">
        <title>Genome assembly of Anisodus tanguticus.</title>
        <authorList>
            <person name="Wang Y.-J."/>
        </authorList>
    </citation>
    <scope>NUCLEOTIDE SEQUENCE</scope>
    <source>
        <strain evidence="2">KB-2021</strain>
        <tissue evidence="2">Leaf</tissue>
    </source>
</reference>
<dbReference type="Proteomes" id="UP001291623">
    <property type="component" value="Unassembled WGS sequence"/>
</dbReference>
<dbReference type="SUPFAM" id="SSF52047">
    <property type="entry name" value="RNI-like"/>
    <property type="match status" value="1"/>
</dbReference>
<comment type="caution">
    <text evidence="2">The sequence shown here is derived from an EMBL/GenBank/DDBJ whole genome shotgun (WGS) entry which is preliminary data.</text>
</comment>
<evidence type="ECO:0000313" key="2">
    <source>
        <dbReference type="EMBL" id="KAK4357533.1"/>
    </source>
</evidence>
<feature type="domain" description="F-box/LRR-repeat protein 15/At3g58940/PEG3-like LRR" evidence="1">
    <location>
        <begin position="87"/>
        <end position="190"/>
    </location>
</feature>
<sequence length="213" mass="24518">MGLPLRDAVRTSTLSKKWSHKLCKLPELTLDQTLCETRKDSINPTNIFRKIIHSILTLLEGPITKFSLSTPTLSRCPKIDESLFYFISRNGIQHLVLRLPFMGKPYKLPCSFFTCFQLRHLTLECCSILHPQSFKGFDRLISLELRDAIISSKSLESFISHCPLLQKLVLKTSNHDSIEVNAPLLKSFDFTGLIEIVLFWQNFHLQRCVILWG</sequence>
<keyword evidence="3" id="KW-1185">Reference proteome</keyword>